<dbReference type="Proteomes" id="UP000011976">
    <property type="component" value="Unassembled WGS sequence"/>
</dbReference>
<accession>M9MC20</accession>
<feature type="region of interest" description="Disordered" evidence="1">
    <location>
        <begin position="152"/>
        <end position="370"/>
    </location>
</feature>
<evidence type="ECO:0000313" key="3">
    <source>
        <dbReference type="Proteomes" id="UP000011976"/>
    </source>
</evidence>
<dbReference type="EMBL" id="DF196774">
    <property type="protein sequence ID" value="GAC73148.1"/>
    <property type="molecule type" value="Genomic_DNA"/>
</dbReference>
<feature type="compositionally biased region" description="Low complexity" evidence="1">
    <location>
        <begin position="192"/>
        <end position="210"/>
    </location>
</feature>
<evidence type="ECO:0000256" key="1">
    <source>
        <dbReference type="SAM" id="MobiDB-lite"/>
    </source>
</evidence>
<proteinExistence type="predicted"/>
<dbReference type="OrthoDB" id="2553927at2759"/>
<protein>
    <submittedName>
        <fullName evidence="2">Alcohol dehydrogenase</fullName>
    </submittedName>
</protein>
<feature type="compositionally biased region" description="Basic and acidic residues" evidence="1">
    <location>
        <begin position="518"/>
        <end position="531"/>
    </location>
</feature>
<dbReference type="AlphaFoldDB" id="M9MC20"/>
<feature type="compositionally biased region" description="Polar residues" evidence="1">
    <location>
        <begin position="213"/>
        <end position="223"/>
    </location>
</feature>
<name>M9MC20_PSEA3</name>
<organism evidence="2 3">
    <name type="scientific">Pseudozyma antarctica (strain T-34)</name>
    <name type="common">Yeast</name>
    <name type="synonym">Candida antarctica</name>
    <dbReference type="NCBI Taxonomy" id="1151754"/>
    <lineage>
        <taxon>Eukaryota</taxon>
        <taxon>Fungi</taxon>
        <taxon>Dikarya</taxon>
        <taxon>Basidiomycota</taxon>
        <taxon>Ustilaginomycotina</taxon>
        <taxon>Ustilaginomycetes</taxon>
        <taxon>Ustilaginales</taxon>
        <taxon>Ustilaginaceae</taxon>
        <taxon>Moesziomyces</taxon>
    </lineage>
</organism>
<feature type="compositionally biased region" description="Low complexity" evidence="1">
    <location>
        <begin position="306"/>
        <end position="325"/>
    </location>
</feature>
<reference evidence="3" key="1">
    <citation type="journal article" date="2013" name="Genome Announc.">
        <title>Genome sequence of the basidiomycetous yeast Pseudozyma antarctica T-34, a producer of the glycolipid biosurfactants mannosylerythritol lipids.</title>
        <authorList>
            <person name="Morita T."/>
            <person name="Koike H."/>
            <person name="Koyama Y."/>
            <person name="Hagiwara H."/>
            <person name="Ito E."/>
            <person name="Fukuoka T."/>
            <person name="Imura T."/>
            <person name="Machida M."/>
            <person name="Kitamoto D."/>
        </authorList>
    </citation>
    <scope>NUCLEOTIDE SEQUENCE [LARGE SCALE GENOMIC DNA]</scope>
    <source>
        <strain evidence="3">T-34</strain>
    </source>
</reference>
<sequence>MRSKIVTSARWRRASALASVQAPIGRRVEAPWLPCIPGPRPDSSLCRCPGLRCPAVRLVCDPGMSSQLDIQIVGSWLNPLAPAIAALNNSPCAPSSRLRPVCHIGASATLDPPSIALCTDRVEHCSSSLSRPSRNTMSPLEPYQSDAFREMRKRVHSLSTPPTASPPRTHKQPSLPPSGTTSSVFVPHPAHSQSLKSPSPSPPLSEASPRSCPPSSSQTPLTQASDSSASSFDDIHMHQHRRSSRRATHKAHAWSGTHRRLTGSRSNLAQKRVFSEDDISSPRLAKRNRSQVSPVHSKRRLYTGRSTSASLPLTSPSSLPSVASSWRRALNRQRKRHSDTAHAVRKARASSRTQTPGPDTQDRASAAAESVPRLDVLPELRLLSATRTAPIGWTRMASISNPLAHALEMYDESNAKRAPERQRFWPIVDHQLDYTGARMLSLSSASNGRLQLGTHFTKAAISLPIDEPVSPKSGVAPLMPSHTLPMQPGMASSDEDRSPLTPGACVEPPRASTTVSRYARDAVRNEPDRKPSVQLSPPATLAAMIDFTRAQHDRRQRQSAAHVGAVFEPERNAYGQPLRSPFSPPVACALAPHAPPRIAPRAAPTKDRDYFGHWESYLCGYSKESTF</sequence>
<feature type="region of interest" description="Disordered" evidence="1">
    <location>
        <begin position="487"/>
        <end position="535"/>
    </location>
</feature>
<feature type="compositionally biased region" description="Basic residues" evidence="1">
    <location>
        <begin position="329"/>
        <end position="349"/>
    </location>
</feature>
<evidence type="ECO:0000313" key="2">
    <source>
        <dbReference type="EMBL" id="GAC73148.1"/>
    </source>
</evidence>
<gene>
    <name evidence="2" type="ORF">PANT_8d00089</name>
</gene>
<feature type="compositionally biased region" description="Basic residues" evidence="1">
    <location>
        <begin position="238"/>
        <end position="262"/>
    </location>
</feature>